<feature type="transmembrane region" description="Helical" evidence="9">
    <location>
        <begin position="232"/>
        <end position="250"/>
    </location>
</feature>
<dbReference type="GO" id="GO:0005524">
    <property type="term" value="F:ATP binding"/>
    <property type="evidence" value="ECO:0007669"/>
    <property type="project" value="UniProtKB-KW"/>
</dbReference>
<dbReference type="GO" id="GO:0016020">
    <property type="term" value="C:membrane"/>
    <property type="evidence" value="ECO:0007669"/>
    <property type="project" value="UniProtKB-SubCell"/>
</dbReference>
<keyword evidence="11" id="KW-1185">Reference proteome</keyword>
<protein>
    <recommendedName>
        <fullName evidence="9">ADP,ATP carrier protein</fullName>
    </recommendedName>
</protein>
<keyword evidence="7 9" id="KW-1133">Transmembrane helix</keyword>
<evidence type="ECO:0000256" key="7">
    <source>
        <dbReference type="ARBA" id="ARBA00022989"/>
    </source>
</evidence>
<evidence type="ECO:0000256" key="1">
    <source>
        <dbReference type="ARBA" id="ARBA00004141"/>
    </source>
</evidence>
<dbReference type="Proteomes" id="UP000663720">
    <property type="component" value="Chromosome"/>
</dbReference>
<comment type="subcellular location">
    <subcellularLocation>
        <location evidence="1 9">Membrane</location>
        <topology evidence="1 9">Multi-pass membrane protein</topology>
    </subcellularLocation>
</comment>
<evidence type="ECO:0000256" key="9">
    <source>
        <dbReference type="RuleBase" id="RU363121"/>
    </source>
</evidence>
<reference evidence="10" key="1">
    <citation type="journal article" date="2021" name="Microb. Physiol.">
        <title>Proteogenomic Insights into the Physiology of Marine, Sulfate-Reducing, Filamentous Desulfonema limicola and Desulfonema magnum.</title>
        <authorList>
            <person name="Schnaars V."/>
            <person name="Wohlbrand L."/>
            <person name="Scheve S."/>
            <person name="Hinrichs C."/>
            <person name="Reinhardt R."/>
            <person name="Rabus R."/>
        </authorList>
    </citation>
    <scope>NUCLEOTIDE SEQUENCE</scope>
    <source>
        <strain evidence="10">5ac10</strain>
    </source>
</reference>
<evidence type="ECO:0000256" key="3">
    <source>
        <dbReference type="ARBA" id="ARBA00022448"/>
    </source>
</evidence>
<dbReference type="InterPro" id="IPR004667">
    <property type="entry name" value="ADP_ATP_car_bac_type"/>
</dbReference>
<organism evidence="10 11">
    <name type="scientific">Desulfonema limicola</name>
    <dbReference type="NCBI Taxonomy" id="45656"/>
    <lineage>
        <taxon>Bacteria</taxon>
        <taxon>Pseudomonadati</taxon>
        <taxon>Thermodesulfobacteriota</taxon>
        <taxon>Desulfobacteria</taxon>
        <taxon>Desulfobacterales</taxon>
        <taxon>Desulfococcaceae</taxon>
        <taxon>Desulfonema</taxon>
    </lineage>
</organism>
<feature type="transmembrane region" description="Helical" evidence="9">
    <location>
        <begin position="151"/>
        <end position="174"/>
    </location>
</feature>
<feature type="transmembrane region" description="Helical" evidence="9">
    <location>
        <begin position="297"/>
        <end position="320"/>
    </location>
</feature>
<keyword evidence="4 9" id="KW-0812">Transmembrane</keyword>
<keyword evidence="5 9" id="KW-0547">Nucleotide-binding</keyword>
<dbReference type="KEGG" id="dli:dnl_40030"/>
<feature type="transmembrane region" description="Helical" evidence="9">
    <location>
        <begin position="186"/>
        <end position="211"/>
    </location>
</feature>
<keyword evidence="3 9" id="KW-0813">Transport</keyword>
<gene>
    <name evidence="10" type="ORF">dnl_40030</name>
</gene>
<accession>A0A975GHL9</accession>
<keyword evidence="8 9" id="KW-0472">Membrane</keyword>
<feature type="transmembrane region" description="Helical" evidence="9">
    <location>
        <begin position="22"/>
        <end position="41"/>
    </location>
</feature>
<evidence type="ECO:0000256" key="4">
    <source>
        <dbReference type="ARBA" id="ARBA00022692"/>
    </source>
</evidence>
<sequence length="428" mass="48536">MFISLKNRSQICSNRYPALRKLWIRGTFLFVNFFLITMALYNLKPANKSLFIDILGADSLPYAWIGTALIMMFFIPVYHKLVARTSRFHIVLGTCFSASVILVIFQIMLKDSGTLTAILFYIFVDIIGVVLVEQFWSLTNTIYNTADGKKWYGIVGTGGPIGGIAGGWTSALLIRHTWLQTHDLLLTASGIIMLIFFLTWIMGYLGIYCEADMPDISGDSEDGWRFLGKSRYLILITAILLLSQLAASLIDYQFLKTLEIQYSDRETRTAFLSMIFGVMGMVSVLVNIFITPLIHRNLGVIAGMFVQPFITAVFAFSFLAQPGIFSATAVKISDRGLFNSINRASKELLYVPVNPVLIYQAKAWIDMFGFRMFKVLGSLLILFFTQWLPFTISVRQLSWFTIGFCLIWIGLIIILRTDYRLICKKYFA</sequence>
<feature type="transmembrane region" description="Helical" evidence="9">
    <location>
        <begin position="396"/>
        <end position="415"/>
    </location>
</feature>
<dbReference type="RefSeq" id="WP_207687670.1">
    <property type="nucleotide sequence ID" value="NZ_CP061799.1"/>
</dbReference>
<proteinExistence type="inferred from homology"/>
<evidence type="ECO:0000313" key="11">
    <source>
        <dbReference type="Proteomes" id="UP000663720"/>
    </source>
</evidence>
<feature type="transmembrane region" description="Helical" evidence="9">
    <location>
        <begin position="61"/>
        <end position="78"/>
    </location>
</feature>
<comment type="similarity">
    <text evidence="2 9">Belongs to the ADP/ATP translocase tlc family.</text>
</comment>
<evidence type="ECO:0000256" key="6">
    <source>
        <dbReference type="ARBA" id="ARBA00022840"/>
    </source>
</evidence>
<feature type="transmembrane region" description="Helical" evidence="9">
    <location>
        <begin position="90"/>
        <end position="109"/>
    </location>
</feature>
<evidence type="ECO:0000313" key="10">
    <source>
        <dbReference type="EMBL" id="QTA81660.1"/>
    </source>
</evidence>
<evidence type="ECO:0000256" key="8">
    <source>
        <dbReference type="ARBA" id="ARBA00023136"/>
    </source>
</evidence>
<dbReference type="InterPro" id="IPR036259">
    <property type="entry name" value="MFS_trans_sf"/>
</dbReference>
<feature type="transmembrane region" description="Helical" evidence="9">
    <location>
        <begin position="372"/>
        <end position="390"/>
    </location>
</feature>
<dbReference type="AlphaFoldDB" id="A0A975GHL9"/>
<feature type="transmembrane region" description="Helical" evidence="9">
    <location>
        <begin position="115"/>
        <end position="139"/>
    </location>
</feature>
<dbReference type="GO" id="GO:0005471">
    <property type="term" value="F:ATP:ADP antiporter activity"/>
    <property type="evidence" value="ECO:0007669"/>
    <property type="project" value="InterPro"/>
</dbReference>
<dbReference type="PANTHER" id="PTHR31187">
    <property type="match status" value="1"/>
</dbReference>
<dbReference type="SUPFAM" id="SSF103473">
    <property type="entry name" value="MFS general substrate transporter"/>
    <property type="match status" value="1"/>
</dbReference>
<dbReference type="PANTHER" id="PTHR31187:SF1">
    <property type="entry name" value="ADP,ATP CARRIER PROTEIN 1"/>
    <property type="match status" value="1"/>
</dbReference>
<feature type="transmembrane region" description="Helical" evidence="9">
    <location>
        <begin position="270"/>
        <end position="290"/>
    </location>
</feature>
<dbReference type="Pfam" id="PF03219">
    <property type="entry name" value="TLC"/>
    <property type="match status" value="1"/>
</dbReference>
<name>A0A975GHL9_9BACT</name>
<keyword evidence="6 9" id="KW-0067">ATP-binding</keyword>
<evidence type="ECO:0000256" key="2">
    <source>
        <dbReference type="ARBA" id="ARBA00007127"/>
    </source>
</evidence>
<dbReference type="EMBL" id="CP061799">
    <property type="protein sequence ID" value="QTA81660.1"/>
    <property type="molecule type" value="Genomic_DNA"/>
</dbReference>
<evidence type="ECO:0000256" key="5">
    <source>
        <dbReference type="ARBA" id="ARBA00022741"/>
    </source>
</evidence>